<name>A0A8B8SJ14_CAMFR</name>
<feature type="compositionally biased region" description="Basic and acidic residues" evidence="1">
    <location>
        <begin position="154"/>
        <end position="171"/>
    </location>
</feature>
<organism evidence="2 3">
    <name type="scientific">Camelus ferus</name>
    <name type="common">Wild bactrian camel</name>
    <name type="synonym">Camelus bactrianus ferus</name>
    <dbReference type="NCBI Taxonomy" id="419612"/>
    <lineage>
        <taxon>Eukaryota</taxon>
        <taxon>Metazoa</taxon>
        <taxon>Chordata</taxon>
        <taxon>Craniata</taxon>
        <taxon>Vertebrata</taxon>
        <taxon>Euteleostomi</taxon>
        <taxon>Mammalia</taxon>
        <taxon>Eutheria</taxon>
        <taxon>Laurasiatheria</taxon>
        <taxon>Artiodactyla</taxon>
        <taxon>Tylopoda</taxon>
        <taxon>Camelidae</taxon>
        <taxon>Camelus</taxon>
    </lineage>
</organism>
<dbReference type="GeneID" id="106729438"/>
<feature type="region of interest" description="Disordered" evidence="1">
    <location>
        <begin position="97"/>
        <end position="132"/>
    </location>
</feature>
<keyword evidence="2" id="KW-1185">Reference proteome</keyword>
<proteinExistence type="predicted"/>
<evidence type="ECO:0000313" key="2">
    <source>
        <dbReference type="Proteomes" id="UP000694856"/>
    </source>
</evidence>
<feature type="compositionally biased region" description="Polar residues" evidence="1">
    <location>
        <begin position="97"/>
        <end position="110"/>
    </location>
</feature>
<dbReference type="Proteomes" id="UP000694856">
    <property type="component" value="Chromosome 36"/>
</dbReference>
<feature type="region of interest" description="Disordered" evidence="1">
    <location>
        <begin position="152"/>
        <end position="171"/>
    </location>
</feature>
<dbReference type="AlphaFoldDB" id="A0A8B8SJ14"/>
<feature type="compositionally biased region" description="Basic and acidic residues" evidence="1">
    <location>
        <begin position="31"/>
        <end position="44"/>
    </location>
</feature>
<gene>
    <name evidence="3" type="primary">LOC106729438</name>
</gene>
<sequence length="248" mass="26963">MGPRPHCQALAPSPQPPARHQSPPPEEQELQPERPRCGREEEGRACAWTHRRADRTRPERVKAGREPSARGPAPGGGTRPGVWAAACCRRRAGFNTSNSATSDAFESSAPSEERRPFLNQSDESLRSPDSGHAFSWGGDSAAFWPPARCSPQMWKDREGASRPGERADSDRTVAGAGGVAAVVDMWIRISLMLKGISSAVTSSGCFMDTWMSASLSPQEYMAKSSGEVFTTKLVLYLFTHVPCGGWRH</sequence>
<protein>
    <submittedName>
        <fullName evidence="3">Uncharacterized protein LOC106729438 isoform X3</fullName>
    </submittedName>
</protein>
<evidence type="ECO:0000256" key="1">
    <source>
        <dbReference type="SAM" id="MobiDB-lite"/>
    </source>
</evidence>
<feature type="compositionally biased region" description="Basic and acidic residues" evidence="1">
    <location>
        <begin position="55"/>
        <end position="68"/>
    </location>
</feature>
<evidence type="ECO:0000313" key="3">
    <source>
        <dbReference type="RefSeq" id="XP_032330221.1"/>
    </source>
</evidence>
<accession>A0A8B8SJ14</accession>
<feature type="compositionally biased region" description="Pro residues" evidence="1">
    <location>
        <begin position="13"/>
        <end position="25"/>
    </location>
</feature>
<feature type="region of interest" description="Disordered" evidence="1">
    <location>
        <begin position="1"/>
        <end position="81"/>
    </location>
</feature>
<reference evidence="3" key="1">
    <citation type="submission" date="2025-08" db="UniProtKB">
        <authorList>
            <consortium name="RefSeq"/>
        </authorList>
    </citation>
    <scope>IDENTIFICATION</scope>
    <source>
        <tissue evidence="3">Ear skin</tissue>
    </source>
</reference>
<dbReference type="RefSeq" id="XP_032330221.1">
    <property type="nucleotide sequence ID" value="XM_032474330.1"/>
</dbReference>